<keyword evidence="2" id="KW-1185">Reference proteome</keyword>
<reference evidence="1 2" key="1">
    <citation type="submission" date="2020-04" db="EMBL/GenBank/DDBJ databases">
        <authorList>
            <person name="Yin C."/>
        </authorList>
    </citation>
    <scope>NUCLEOTIDE SEQUENCE [LARGE SCALE GENOMIC DNA]</scope>
    <source>
        <strain evidence="1 2">Ak56</strain>
    </source>
</reference>
<organism evidence="1 2">
    <name type="scientific">Chitinophaga eiseniae</name>
    <dbReference type="NCBI Taxonomy" id="634771"/>
    <lineage>
        <taxon>Bacteria</taxon>
        <taxon>Pseudomonadati</taxon>
        <taxon>Bacteroidota</taxon>
        <taxon>Chitinophagia</taxon>
        <taxon>Chitinophagales</taxon>
        <taxon>Chitinophagaceae</taxon>
        <taxon>Chitinophaga</taxon>
    </lineage>
</organism>
<accession>A0A847SPI1</accession>
<evidence type="ECO:0000313" key="1">
    <source>
        <dbReference type="EMBL" id="NLR79346.1"/>
    </source>
</evidence>
<dbReference type="Proteomes" id="UP000552864">
    <property type="component" value="Unassembled WGS sequence"/>
</dbReference>
<evidence type="ECO:0000313" key="2">
    <source>
        <dbReference type="Proteomes" id="UP000552864"/>
    </source>
</evidence>
<dbReference type="RefSeq" id="WP_168738658.1">
    <property type="nucleotide sequence ID" value="NZ_JABAHZ010000002.1"/>
</dbReference>
<dbReference type="AlphaFoldDB" id="A0A847SPI1"/>
<comment type="caution">
    <text evidence="1">The sequence shown here is derived from an EMBL/GenBank/DDBJ whole genome shotgun (WGS) entry which is preliminary data.</text>
</comment>
<gene>
    <name evidence="1" type="ORF">HGH91_11960</name>
</gene>
<dbReference type="EMBL" id="JABAHZ010000002">
    <property type="protein sequence ID" value="NLR79346.1"/>
    <property type="molecule type" value="Genomic_DNA"/>
</dbReference>
<sequence length="62" mass="7021">MNNNSTGKLSIICKRYTENCRSIHWNSKGPVTLYAIKSIVIHGKQTGIRFIKNTTPTQTREA</sequence>
<protein>
    <submittedName>
        <fullName evidence="1">Uncharacterized protein</fullName>
    </submittedName>
</protein>
<name>A0A847SPI1_9BACT</name>
<proteinExistence type="predicted"/>